<keyword evidence="2" id="KW-1133">Transmembrane helix</keyword>
<dbReference type="SUPFAM" id="SSF54001">
    <property type="entry name" value="Cysteine proteinases"/>
    <property type="match status" value="1"/>
</dbReference>
<dbReference type="Gene3D" id="3.10.620.30">
    <property type="match status" value="1"/>
</dbReference>
<evidence type="ECO:0000313" key="4">
    <source>
        <dbReference type="EMBL" id="ADB51633.1"/>
    </source>
</evidence>
<proteinExistence type="predicted"/>
<dbReference type="PANTHER" id="PTHR42736">
    <property type="entry name" value="PROTEIN-GLUTAMINE GAMMA-GLUTAMYLTRANSFERASE"/>
    <property type="match status" value="1"/>
</dbReference>
<dbReference type="EMBL" id="CP001854">
    <property type="protein sequence ID" value="ADB51633.1"/>
    <property type="molecule type" value="Genomic_DNA"/>
</dbReference>
<feature type="transmembrane region" description="Helical" evidence="2">
    <location>
        <begin position="76"/>
        <end position="94"/>
    </location>
</feature>
<dbReference type="Pfam" id="PF01841">
    <property type="entry name" value="Transglut_core"/>
    <property type="match status" value="1"/>
</dbReference>
<keyword evidence="5" id="KW-1185">Reference proteome</keyword>
<feature type="region of interest" description="Disordered" evidence="1">
    <location>
        <begin position="1"/>
        <end position="39"/>
    </location>
</feature>
<accession>D3FE17</accession>
<reference evidence="5" key="2">
    <citation type="submission" date="2010-01" db="EMBL/GenBank/DDBJ databases">
        <title>The complete genome of Conexibacter woesei DSM 14684.</title>
        <authorList>
            <consortium name="US DOE Joint Genome Institute (JGI-PGF)"/>
            <person name="Lucas S."/>
            <person name="Copeland A."/>
            <person name="Lapidus A."/>
            <person name="Glavina del Rio T."/>
            <person name="Dalin E."/>
            <person name="Tice H."/>
            <person name="Bruce D."/>
            <person name="Goodwin L."/>
            <person name="Pitluck S."/>
            <person name="Kyrpides N."/>
            <person name="Mavromatis K."/>
            <person name="Ivanova N."/>
            <person name="Mikhailova N."/>
            <person name="Chertkov O."/>
            <person name="Brettin T."/>
            <person name="Detter J.C."/>
            <person name="Han C."/>
            <person name="Larimer F."/>
            <person name="Land M."/>
            <person name="Hauser L."/>
            <person name="Markowitz V."/>
            <person name="Cheng J.-F."/>
            <person name="Hugenholtz P."/>
            <person name="Woyke T."/>
            <person name="Wu D."/>
            <person name="Pukall R."/>
            <person name="Steenblock K."/>
            <person name="Schneider S."/>
            <person name="Klenk H.-P."/>
            <person name="Eisen J.A."/>
        </authorList>
    </citation>
    <scope>NUCLEOTIDE SEQUENCE [LARGE SCALE GENOMIC DNA]</scope>
    <source>
        <strain evidence="5">DSM 14684 / CIP 108061 / JCM 11494 / NBRC 100937 / ID131577</strain>
    </source>
</reference>
<dbReference type="PANTHER" id="PTHR42736:SF1">
    <property type="entry name" value="PROTEIN-GLUTAMINE GAMMA-GLUTAMYLTRANSFERASE"/>
    <property type="match status" value="1"/>
</dbReference>
<dbReference type="HOGENOM" id="CLU_355912_0_0_11"/>
<dbReference type="InterPro" id="IPR038765">
    <property type="entry name" value="Papain-like_cys_pep_sf"/>
</dbReference>
<dbReference type="RefSeq" id="WP_012934684.1">
    <property type="nucleotide sequence ID" value="NC_013739.1"/>
</dbReference>
<feature type="transmembrane region" description="Helical" evidence="2">
    <location>
        <begin position="163"/>
        <end position="184"/>
    </location>
</feature>
<gene>
    <name evidence="4" type="ordered locus">Cwoe_3214</name>
</gene>
<dbReference type="AlphaFoldDB" id="D3FE17"/>
<dbReference type="Proteomes" id="UP000008229">
    <property type="component" value="Chromosome"/>
</dbReference>
<dbReference type="SMART" id="SM00460">
    <property type="entry name" value="TGc"/>
    <property type="match status" value="1"/>
</dbReference>
<organism evidence="4 5">
    <name type="scientific">Conexibacter woesei (strain DSM 14684 / CCUG 47730 / CIP 108061 / JCM 11494 / NBRC 100937 / ID131577)</name>
    <dbReference type="NCBI Taxonomy" id="469383"/>
    <lineage>
        <taxon>Bacteria</taxon>
        <taxon>Bacillati</taxon>
        <taxon>Actinomycetota</taxon>
        <taxon>Thermoleophilia</taxon>
        <taxon>Solirubrobacterales</taxon>
        <taxon>Conexibacteraceae</taxon>
        <taxon>Conexibacter</taxon>
    </lineage>
</organism>
<evidence type="ECO:0000256" key="1">
    <source>
        <dbReference type="SAM" id="MobiDB-lite"/>
    </source>
</evidence>
<protein>
    <submittedName>
        <fullName evidence="4">Transglutaminase domain protein</fullName>
    </submittedName>
</protein>
<name>D3FE17_CONWI</name>
<feature type="transmembrane region" description="Helical" evidence="2">
    <location>
        <begin position="106"/>
        <end position="128"/>
    </location>
</feature>
<dbReference type="eggNOG" id="COG1305">
    <property type="taxonomic scope" value="Bacteria"/>
</dbReference>
<evidence type="ECO:0000256" key="2">
    <source>
        <dbReference type="SAM" id="Phobius"/>
    </source>
</evidence>
<feature type="transmembrane region" description="Helical" evidence="2">
    <location>
        <begin position="47"/>
        <end position="64"/>
    </location>
</feature>
<evidence type="ECO:0000313" key="5">
    <source>
        <dbReference type="Proteomes" id="UP000008229"/>
    </source>
</evidence>
<keyword evidence="2" id="KW-0812">Transmembrane</keyword>
<dbReference type="OrthoDB" id="9804023at2"/>
<keyword evidence="2" id="KW-0472">Membrane</keyword>
<dbReference type="STRING" id="469383.Cwoe_3214"/>
<feature type="region of interest" description="Disordered" evidence="1">
    <location>
        <begin position="620"/>
        <end position="661"/>
    </location>
</feature>
<evidence type="ECO:0000259" key="3">
    <source>
        <dbReference type="SMART" id="SM00460"/>
    </source>
</evidence>
<feature type="transmembrane region" description="Helical" evidence="2">
    <location>
        <begin position="255"/>
        <end position="277"/>
    </location>
</feature>
<reference evidence="4 5" key="1">
    <citation type="journal article" date="2010" name="Stand. Genomic Sci.">
        <title>Complete genome sequence of Conexibacter woesei type strain (ID131577).</title>
        <authorList>
            <person name="Pukall R."/>
            <person name="Lapidus A."/>
            <person name="Glavina Del Rio T."/>
            <person name="Copeland A."/>
            <person name="Tice H."/>
            <person name="Cheng J.-F."/>
            <person name="Lucas S."/>
            <person name="Chen F."/>
            <person name="Nolan M."/>
            <person name="Bruce D."/>
            <person name="Goodwin L."/>
            <person name="Pitluck S."/>
            <person name="Mavromatis K."/>
            <person name="Ivanova N."/>
            <person name="Ovchinnikova G."/>
            <person name="Pati A."/>
            <person name="Chen A."/>
            <person name="Palaniappan K."/>
            <person name="Land M."/>
            <person name="Hauser L."/>
            <person name="Chang Y.-J."/>
            <person name="Jeffries C.D."/>
            <person name="Chain P."/>
            <person name="Meincke L."/>
            <person name="Sims D."/>
            <person name="Brettin T."/>
            <person name="Detter J.C."/>
            <person name="Rohde M."/>
            <person name="Goeker M."/>
            <person name="Bristow J."/>
            <person name="Eisen J.A."/>
            <person name="Markowitz V."/>
            <person name="Kyrpides N.C."/>
            <person name="Klenk H.-P."/>
            <person name="Hugenholtz P."/>
        </authorList>
    </citation>
    <scope>NUCLEOTIDE SEQUENCE [LARGE SCALE GENOMIC DNA]</scope>
    <source>
        <strain evidence="5">DSM 14684 / CIP 108061 / JCM 11494 / NBRC 100937 / ID131577</strain>
    </source>
</reference>
<dbReference type="InterPro" id="IPR002931">
    <property type="entry name" value="Transglutaminase-like"/>
</dbReference>
<feature type="transmembrane region" description="Helical" evidence="2">
    <location>
        <begin position="231"/>
        <end position="248"/>
    </location>
</feature>
<sequence>MSATATPPQAPPPGRPGHGARLAPPPEGRRRAADPARQARPLLSPPVARLVTLTALAAYAALRWGTLVEPYGGGRMLLLLAFALAAGTAVGQLARLPPLAQAPAALVVVVAWAALSALAAGVSASLVLDPAHWDDLAAGMRQGIEQLPRVLVPYSQPDVWPRIAILLGGALLLALGCVIALGVGRPGGARFGLSFRDGEPFGGGIALRLAAATPLIAASIVPAAIMEPDAPALLGVVLFALLAAFLWLERLPRAYAPAATVLLLVAGLGGVVATPWLDREEPWVDAQALVEDLDTPDPARFDWSQSYGPLDWPRDGREVLRVQSRREAYWKAQNLDGFDGVRWTRSGPPTPVRPDGEVPREALVRRGWRTDVHVTLRSFSTSEVVGAGTTLGIQREPTTFSPGISPGTWTSDEPLEPGDGYIAQTIVPRPRPTELQGAGTDYPGWIDRYLLVGLPQQDEFAPARWAPGGGVAAPTPFGSPRTAFTDANDARLASSPYGPAAALAAQLAAGQPTPYAYVQAVLAYLRGDEFRYDENPPRRSLPLDAFLFRDRIGYCQQFAGAAALLLRLGGVPTRVAAGFTSGSRDGARDEWVVRDYDAHAWVEVWFPRIGWVRFDPTPSTAPALSGQAPETPAPRSAVAPSLPRAPRRDSGVAPRAAAPAQREDGSSLPLALLALGGAIVLGGGGLLLRRALRPPVGADALLAELRRALRRTGRPPSPRTTLAELEQRFHDSPDAAAYLRAIRLARFGGEEPEVTARQRRALRNELARGLGLGGRLRALFALPPRSGR</sequence>
<feature type="transmembrane region" description="Helical" evidence="2">
    <location>
        <begin position="205"/>
        <end position="225"/>
    </location>
</feature>
<dbReference type="KEGG" id="cwo:Cwoe_3214"/>
<feature type="domain" description="Transglutaminase-like" evidence="3">
    <location>
        <begin position="547"/>
        <end position="618"/>
    </location>
</feature>
<dbReference type="InterPro" id="IPR052901">
    <property type="entry name" value="Bact_TGase-like"/>
</dbReference>